<accession>A0ABZ1LE07</accession>
<dbReference type="RefSeq" id="WP_398170088.1">
    <property type="nucleotide sequence ID" value="NZ_CP108188.1"/>
</dbReference>
<evidence type="ECO:0000313" key="1">
    <source>
        <dbReference type="EMBL" id="WTR71065.1"/>
    </source>
</evidence>
<dbReference type="EMBL" id="CP108188">
    <property type="protein sequence ID" value="WTR71065.1"/>
    <property type="molecule type" value="Genomic_DNA"/>
</dbReference>
<reference evidence="1 2" key="1">
    <citation type="submission" date="2022-10" db="EMBL/GenBank/DDBJ databases">
        <title>The complete genomes of actinobacterial strains from the NBC collection.</title>
        <authorList>
            <person name="Joergensen T.S."/>
            <person name="Alvarez Arevalo M."/>
            <person name="Sterndorff E.B."/>
            <person name="Faurdal D."/>
            <person name="Vuksanovic O."/>
            <person name="Mourched A.-S."/>
            <person name="Charusanti P."/>
            <person name="Shaw S."/>
            <person name="Blin K."/>
            <person name="Weber T."/>
        </authorList>
    </citation>
    <scope>NUCLEOTIDE SEQUENCE [LARGE SCALE GENOMIC DNA]</scope>
    <source>
        <strain evidence="1 2">NBC_00123</strain>
    </source>
</reference>
<evidence type="ECO:0000313" key="2">
    <source>
        <dbReference type="Proteomes" id="UP001622594"/>
    </source>
</evidence>
<sequence>MALDTAWRRGFLCRFLVVVAASASDQRAWREEHAILAAELAPDLLLGLRLAPGLAEEGSLSSDSLADVQLIEEVLEEMTRGGATDWWTAQALSDSPGWARLRELAGRVLVREGETRTGLRDLRVLPRENR</sequence>
<keyword evidence="2" id="KW-1185">Reference proteome</keyword>
<gene>
    <name evidence="1" type="ORF">OG814_18120</name>
</gene>
<proteinExistence type="predicted"/>
<protein>
    <submittedName>
        <fullName evidence="1">Uncharacterized protein</fullName>
    </submittedName>
</protein>
<name>A0ABZ1LE07_9ACTN</name>
<dbReference type="Proteomes" id="UP001622594">
    <property type="component" value="Chromosome"/>
</dbReference>
<organism evidence="1 2">
    <name type="scientific">Streptomyces zaomyceticus</name>
    <dbReference type="NCBI Taxonomy" id="68286"/>
    <lineage>
        <taxon>Bacteria</taxon>
        <taxon>Bacillati</taxon>
        <taxon>Actinomycetota</taxon>
        <taxon>Actinomycetes</taxon>
        <taxon>Kitasatosporales</taxon>
        <taxon>Streptomycetaceae</taxon>
        <taxon>Streptomyces</taxon>
    </lineage>
</organism>